<proteinExistence type="predicted"/>
<reference evidence="3" key="2">
    <citation type="submission" date="2021-01" db="UniProtKB">
        <authorList>
            <consortium name="EnsemblPlants"/>
        </authorList>
    </citation>
    <scope>IDENTIFICATION</scope>
</reference>
<keyword evidence="4" id="KW-1185">Reference proteome</keyword>
<dbReference type="Proteomes" id="UP000594261">
    <property type="component" value="Chromosome 2"/>
</dbReference>
<dbReference type="EnsemblPlants" id="QL02p080387:mrna">
    <property type="protein sequence ID" value="QL02p080387:mrna:CDS:1"/>
    <property type="gene ID" value="QL02p080387"/>
</dbReference>
<keyword evidence="2" id="KW-1133">Transmembrane helix</keyword>
<protein>
    <submittedName>
        <fullName evidence="3">Uncharacterized protein</fullName>
    </submittedName>
</protein>
<dbReference type="PANTHER" id="PTHR34741:SF2">
    <property type="entry name" value="VESICLE TRANSPORT PROTEIN"/>
    <property type="match status" value="1"/>
</dbReference>
<feature type="compositionally biased region" description="Basic and acidic residues" evidence="1">
    <location>
        <begin position="44"/>
        <end position="53"/>
    </location>
</feature>
<reference evidence="4" key="1">
    <citation type="journal article" date="2016" name="G3 (Bethesda)">
        <title>First Draft Assembly and Annotation of the Genome of a California Endemic Oak Quercus lobata Nee (Fagaceae).</title>
        <authorList>
            <person name="Sork V.L."/>
            <person name="Fitz-Gibbon S.T."/>
            <person name="Puiu D."/>
            <person name="Crepeau M."/>
            <person name="Gugger P.F."/>
            <person name="Sherman R."/>
            <person name="Stevens K."/>
            <person name="Langley C.H."/>
            <person name="Pellegrini M."/>
            <person name="Salzberg S.L."/>
        </authorList>
    </citation>
    <scope>NUCLEOTIDE SEQUENCE [LARGE SCALE GENOMIC DNA]</scope>
    <source>
        <strain evidence="4">cv. SW786</strain>
    </source>
</reference>
<accession>A0A7N2L0S3</accession>
<evidence type="ECO:0000313" key="3">
    <source>
        <dbReference type="EnsemblPlants" id="QL02p080387:mrna:CDS:1"/>
    </source>
</evidence>
<feature type="transmembrane region" description="Helical" evidence="2">
    <location>
        <begin position="115"/>
        <end position="134"/>
    </location>
</feature>
<dbReference type="Gramene" id="QL02p080387:mrna">
    <property type="protein sequence ID" value="QL02p080387:mrna:CDS:1"/>
    <property type="gene ID" value="QL02p080387"/>
</dbReference>
<name>A0A7N2L0S3_QUELO</name>
<evidence type="ECO:0000256" key="2">
    <source>
        <dbReference type="SAM" id="Phobius"/>
    </source>
</evidence>
<organism evidence="3 4">
    <name type="scientific">Quercus lobata</name>
    <name type="common">Valley oak</name>
    <dbReference type="NCBI Taxonomy" id="97700"/>
    <lineage>
        <taxon>Eukaryota</taxon>
        <taxon>Viridiplantae</taxon>
        <taxon>Streptophyta</taxon>
        <taxon>Embryophyta</taxon>
        <taxon>Tracheophyta</taxon>
        <taxon>Spermatophyta</taxon>
        <taxon>Magnoliopsida</taxon>
        <taxon>eudicotyledons</taxon>
        <taxon>Gunneridae</taxon>
        <taxon>Pentapetalae</taxon>
        <taxon>rosids</taxon>
        <taxon>fabids</taxon>
        <taxon>Fagales</taxon>
        <taxon>Fagaceae</taxon>
        <taxon>Quercus</taxon>
    </lineage>
</organism>
<dbReference type="PANTHER" id="PTHR34741">
    <property type="entry name" value="IMAP FAMILY MEMBER 1, PUTATIVE-RELATED"/>
    <property type="match status" value="1"/>
</dbReference>
<evidence type="ECO:0000256" key="1">
    <source>
        <dbReference type="SAM" id="MobiDB-lite"/>
    </source>
</evidence>
<feature type="transmembrane region" description="Helical" evidence="2">
    <location>
        <begin position="146"/>
        <end position="166"/>
    </location>
</feature>
<dbReference type="AlphaFoldDB" id="A0A7N2L0S3"/>
<dbReference type="InParanoid" id="A0A7N2L0S3"/>
<feature type="region of interest" description="Disordered" evidence="1">
    <location>
        <begin position="44"/>
        <end position="64"/>
    </location>
</feature>
<keyword evidence="2" id="KW-0472">Membrane</keyword>
<sequence length="190" mass="21075">MSLRKVYDAFLKFIVKYKCLVAVLLIFDPEAAASARAQLDGVDEVDRQAHGEPEGPGDDFDLEAQAQPPGLEANEHRKKDWNNAMLAFCMASSMAIALLPAVRLHSQFQSSLPCLALALLLGFTSFFLSVFIHAKFVVAVRLLKKCGQFFTVTAFFMAISLRFSLFFKCTSWAVYFISFLGIVISSCLKA</sequence>
<keyword evidence="2" id="KW-0812">Transmembrane</keyword>
<feature type="transmembrane region" description="Helical" evidence="2">
    <location>
        <begin position="172"/>
        <end position="188"/>
    </location>
</feature>
<evidence type="ECO:0000313" key="4">
    <source>
        <dbReference type="Proteomes" id="UP000594261"/>
    </source>
</evidence>
<feature type="transmembrane region" description="Helical" evidence="2">
    <location>
        <begin position="84"/>
        <end position="103"/>
    </location>
</feature>